<keyword evidence="2" id="KW-1185">Reference proteome</keyword>
<proteinExistence type="predicted"/>
<sequence length="70" mass="7823">MPIVGKWFRVRVQAVLAGQFTEAIYETGWPISPGTCGPRGPDVAEGEQVAIYFEYRDGRPIEQGWIKIPS</sequence>
<protein>
    <submittedName>
        <fullName evidence="1">Uncharacterized protein</fullName>
    </submittedName>
</protein>
<gene>
    <name evidence="1" type="ORF">AWL63_18890</name>
</gene>
<evidence type="ECO:0000313" key="1">
    <source>
        <dbReference type="EMBL" id="AOH85698.1"/>
    </source>
</evidence>
<dbReference type="AlphaFoldDB" id="A0A1B3ZE41"/>
<name>A0A1B3ZE41_9SPHN</name>
<dbReference type="Proteomes" id="UP000094256">
    <property type="component" value="Chromosome"/>
</dbReference>
<organism evidence="1 2">
    <name type="scientific">Sphingomonas panacis</name>
    <dbReference type="NCBI Taxonomy" id="1560345"/>
    <lineage>
        <taxon>Bacteria</taxon>
        <taxon>Pseudomonadati</taxon>
        <taxon>Pseudomonadota</taxon>
        <taxon>Alphaproteobacteria</taxon>
        <taxon>Sphingomonadales</taxon>
        <taxon>Sphingomonadaceae</taxon>
        <taxon>Sphingomonas</taxon>
    </lineage>
</organism>
<dbReference type="KEGG" id="span:AWL63_18890"/>
<accession>A0A1B3ZE41</accession>
<reference evidence="1 2" key="1">
    <citation type="submission" date="2016-01" db="EMBL/GenBank/DDBJ databases">
        <title>Complete genome and mega plasmid sequence of Sphingomonas panacis DCY99 elicits systemic resistance in rice to Xanthomonas oryzae.</title>
        <authorList>
            <person name="Kim Y.J."/>
            <person name="Yang D.C."/>
            <person name="Sing P."/>
        </authorList>
    </citation>
    <scope>NUCLEOTIDE SEQUENCE [LARGE SCALE GENOMIC DNA]</scope>
    <source>
        <strain evidence="1 2">DCY99</strain>
    </source>
</reference>
<evidence type="ECO:0000313" key="2">
    <source>
        <dbReference type="Proteomes" id="UP000094256"/>
    </source>
</evidence>
<dbReference type="EMBL" id="CP014168">
    <property type="protein sequence ID" value="AOH85698.1"/>
    <property type="molecule type" value="Genomic_DNA"/>
</dbReference>